<feature type="binding site" evidence="4">
    <location>
        <position position="275"/>
    </location>
    <ligand>
        <name>3-dehydroquinate</name>
        <dbReference type="ChEBI" id="CHEBI:32364"/>
    </ligand>
</feature>
<dbReference type="Pfam" id="PF01487">
    <property type="entry name" value="DHquinase_I"/>
    <property type="match status" value="1"/>
</dbReference>
<comment type="catalytic activity">
    <reaction evidence="1 4">
        <text>3-dehydroquinate = 3-dehydroshikimate + H2O</text>
        <dbReference type="Rhea" id="RHEA:21096"/>
        <dbReference type="ChEBI" id="CHEBI:15377"/>
        <dbReference type="ChEBI" id="CHEBI:16630"/>
        <dbReference type="ChEBI" id="CHEBI:32364"/>
        <dbReference type="EC" id="4.2.1.10"/>
    </reaction>
</comment>
<evidence type="ECO:0000256" key="5">
    <source>
        <dbReference type="SAM" id="SignalP"/>
    </source>
</evidence>
<feature type="active site" description="Schiff-base intermediate with substrate" evidence="4">
    <location>
        <position position="209"/>
    </location>
</feature>
<evidence type="ECO:0000256" key="4">
    <source>
        <dbReference type="HAMAP-Rule" id="MF_00214"/>
    </source>
</evidence>
<evidence type="ECO:0000256" key="1">
    <source>
        <dbReference type="ARBA" id="ARBA00001864"/>
    </source>
</evidence>
<dbReference type="EC" id="4.2.1.10" evidence="4"/>
<dbReference type="PANTHER" id="PTHR43699">
    <property type="entry name" value="3-DEHYDROQUINATE DEHYDRATASE"/>
    <property type="match status" value="1"/>
</dbReference>
<proteinExistence type="inferred from homology"/>
<dbReference type="EMBL" id="CP082904">
    <property type="protein sequence ID" value="UQY42628.1"/>
    <property type="molecule type" value="Genomic_DNA"/>
</dbReference>
<keyword evidence="3 4" id="KW-0704">Schiff base</keyword>
<evidence type="ECO:0000256" key="2">
    <source>
        <dbReference type="ARBA" id="ARBA00023239"/>
    </source>
</evidence>
<feature type="binding site" evidence="4">
    <location>
        <position position="252"/>
    </location>
    <ligand>
        <name>3-dehydroquinate</name>
        <dbReference type="ChEBI" id="CHEBI:32364"/>
    </ligand>
</feature>
<dbReference type="SUPFAM" id="SSF51569">
    <property type="entry name" value="Aldolase"/>
    <property type="match status" value="1"/>
</dbReference>
<keyword evidence="6" id="KW-0503">Monooxygenase</keyword>
<evidence type="ECO:0000313" key="6">
    <source>
        <dbReference type="EMBL" id="UQY42628.1"/>
    </source>
</evidence>
<name>A0ABY4R3L2_9GAMM</name>
<keyword evidence="2 4" id="KW-0456">Lyase</keyword>
<feature type="binding site" evidence="4">
    <location>
        <position position="59"/>
    </location>
    <ligand>
        <name>3-dehydroquinate</name>
        <dbReference type="ChEBI" id="CHEBI:32364"/>
    </ligand>
</feature>
<comment type="function">
    <text evidence="4">Involved in the third step of the chorismate pathway, which leads to the biosynthesis of aromatic amino acids. Catalyzes the cis-dehydration of 3-dehydroquinate (DHQ) and introduces the first double bond of the aromatic ring to yield 3-dehydroshikimate.</text>
</comment>
<comment type="subunit">
    <text evidence="4">Homodimer.</text>
</comment>
<feature type="binding site" evidence="4">
    <location>
        <position position="121"/>
    </location>
    <ligand>
        <name>3-dehydroquinate</name>
        <dbReference type="ChEBI" id="CHEBI:32364"/>
    </ligand>
</feature>
<dbReference type="Proteomes" id="UP001056635">
    <property type="component" value="Chromosome"/>
</dbReference>
<dbReference type="InterPro" id="IPR001381">
    <property type="entry name" value="DHquinase_I"/>
</dbReference>
<protein>
    <recommendedName>
        <fullName evidence="4">3-dehydroquinate dehydratase</fullName>
        <shortName evidence="4">3-dehydroquinase</shortName>
        <ecNumber evidence="4">4.2.1.10</ecNumber>
    </recommendedName>
    <alternativeName>
        <fullName evidence="4">Type I DHQase</fullName>
    </alternativeName>
    <alternativeName>
        <fullName evidence="4">Type I dehydroquinase</fullName>
        <shortName evidence="4">DHQ1</shortName>
    </alternativeName>
</protein>
<dbReference type="HAMAP" id="MF_00214">
    <property type="entry name" value="AroD"/>
    <property type="match status" value="1"/>
</dbReference>
<feature type="signal peptide" evidence="5">
    <location>
        <begin position="1"/>
        <end position="27"/>
    </location>
</feature>
<comment type="similarity">
    <text evidence="4">Belongs to the type-I 3-dehydroquinase family.</text>
</comment>
<dbReference type="Gene3D" id="3.20.20.70">
    <property type="entry name" value="Aldolase class I"/>
    <property type="match status" value="1"/>
</dbReference>
<feature type="binding site" evidence="4">
    <location>
        <position position="271"/>
    </location>
    <ligand>
        <name>3-dehydroquinate</name>
        <dbReference type="ChEBI" id="CHEBI:32364"/>
    </ligand>
</feature>
<keyword evidence="4" id="KW-0028">Amino-acid biosynthesis</keyword>
<keyword evidence="7" id="KW-1185">Reference proteome</keyword>
<feature type="binding site" evidence="4">
    <location>
        <begin position="85"/>
        <end position="87"/>
    </location>
    <ligand>
        <name>3-dehydroquinate</name>
        <dbReference type="ChEBI" id="CHEBI:32364"/>
    </ligand>
</feature>
<dbReference type="PANTHER" id="PTHR43699:SF1">
    <property type="entry name" value="3-DEHYDROQUINATE DEHYDRATASE"/>
    <property type="match status" value="1"/>
</dbReference>
<dbReference type="GO" id="GO:0003855">
    <property type="term" value="F:3-dehydroquinate dehydratase activity"/>
    <property type="evidence" value="ECO:0007669"/>
    <property type="project" value="UniProtKB-EC"/>
</dbReference>
<comment type="pathway">
    <text evidence="4">Metabolic intermediate biosynthesis; chorismate biosynthesis; chorismate from D-erythrose 4-phosphate and phosphoenolpyruvate: step 3/7.</text>
</comment>
<dbReference type="CDD" id="cd00502">
    <property type="entry name" value="DHQase_I"/>
    <property type="match status" value="1"/>
</dbReference>
<evidence type="ECO:0000256" key="3">
    <source>
        <dbReference type="ARBA" id="ARBA00023270"/>
    </source>
</evidence>
<dbReference type="NCBIfam" id="TIGR01093">
    <property type="entry name" value="aroD"/>
    <property type="match status" value="1"/>
</dbReference>
<keyword evidence="6" id="KW-0560">Oxidoreductase</keyword>
<gene>
    <name evidence="4 6" type="primary">aroD</name>
    <name evidence="6" type="ORF">K6958_11770</name>
</gene>
<sequence>MQRRDFIGSGSALIALALMSNSASASAEPHSPVPTPRAIQPITLKNIVIGAGEPKIIVSTTASHSEAVKDFVQQQAKRPEPAVIELRLDQLDNSDDVAAMVQLTRELYAILPDKLLLVTFRTKAEGGNQAIDDQRYAALYHQLLTHGQMDLLDIEMYRGTPQVEQLIALAHQQGVHVILSSHDFQQTPSQAEIISRLRQQQAMGADILKIAAMPHDAGDVLRMMSATWEMAQRYAQRPLLTMSMGGMGALSRLAGELTGSALTFGMAGSASAPGQLDAGDLSATLAMLHSSLSSEKPA</sequence>
<dbReference type="RefSeq" id="WP_249891283.1">
    <property type="nucleotide sequence ID" value="NZ_CP082904.1"/>
</dbReference>
<organism evidence="6 7">
    <name type="scientific">Mixta hanseatica</name>
    <dbReference type="NCBI Taxonomy" id="2872648"/>
    <lineage>
        <taxon>Bacteria</taxon>
        <taxon>Pseudomonadati</taxon>
        <taxon>Pseudomonadota</taxon>
        <taxon>Gammaproteobacteria</taxon>
        <taxon>Enterobacterales</taxon>
        <taxon>Erwiniaceae</taxon>
        <taxon>Mixta</taxon>
    </lineage>
</organism>
<evidence type="ECO:0000313" key="7">
    <source>
        <dbReference type="Proteomes" id="UP001056635"/>
    </source>
</evidence>
<dbReference type="InterPro" id="IPR013785">
    <property type="entry name" value="Aldolase_TIM"/>
</dbReference>
<keyword evidence="5" id="KW-0732">Signal</keyword>
<keyword evidence="4" id="KW-0057">Aromatic amino acid biosynthesis</keyword>
<dbReference type="GO" id="GO:0004497">
    <property type="term" value="F:monooxygenase activity"/>
    <property type="evidence" value="ECO:0007669"/>
    <property type="project" value="UniProtKB-KW"/>
</dbReference>
<accession>A0ABY4R3L2</accession>
<dbReference type="InterPro" id="IPR050146">
    <property type="entry name" value="Type-I_3-dehydroquinase"/>
</dbReference>
<feature type="chain" id="PRO_5046210780" description="3-dehydroquinate dehydratase" evidence="5">
    <location>
        <begin position="28"/>
        <end position="298"/>
    </location>
</feature>
<feature type="active site" description="Proton donor/acceptor" evidence="4">
    <location>
        <position position="182"/>
    </location>
</feature>
<reference evidence="6" key="1">
    <citation type="submission" date="2021-09" db="EMBL/GenBank/DDBJ databases">
        <title>First case of bloodstream infection caused by Mixta hanseatica sp. nov., a member of the Erwiniaceae family.</title>
        <authorList>
            <person name="Both A."/>
            <person name="Huang J."/>
            <person name="Wenzel P."/>
            <person name="Aepfelbacher M."/>
            <person name="Rohde H."/>
            <person name="Christner M."/>
            <person name="Hentschke M."/>
        </authorList>
    </citation>
    <scope>NUCLEOTIDE SEQUENCE</scope>
    <source>
        <strain evidence="6">X22927</strain>
    </source>
</reference>